<feature type="region of interest" description="Disordered" evidence="1">
    <location>
        <begin position="46"/>
        <end position="111"/>
    </location>
</feature>
<dbReference type="AlphaFoldDB" id="Q6H597"/>
<dbReference type="EMBL" id="AP005728">
    <property type="protein sequence ID" value="BAD26102.1"/>
    <property type="molecule type" value="Genomic_DNA"/>
</dbReference>
<reference evidence="3" key="2">
    <citation type="journal article" date="2008" name="Nucleic Acids Res.">
        <title>The rice annotation project database (RAP-DB): 2008 update.</title>
        <authorList>
            <consortium name="The rice annotation project (RAP)"/>
        </authorList>
    </citation>
    <scope>GENOME REANNOTATION</scope>
    <source>
        <strain evidence="3">cv. Nipponbare</strain>
    </source>
</reference>
<dbReference type="Proteomes" id="UP000000763">
    <property type="component" value="Chromosome 9"/>
</dbReference>
<accession>Q6H597</accession>
<name>Q6H597_ORYSJ</name>
<organism evidence="2 3">
    <name type="scientific">Oryza sativa subsp. japonica</name>
    <name type="common">Rice</name>
    <dbReference type="NCBI Taxonomy" id="39947"/>
    <lineage>
        <taxon>Eukaryota</taxon>
        <taxon>Viridiplantae</taxon>
        <taxon>Streptophyta</taxon>
        <taxon>Embryophyta</taxon>
        <taxon>Tracheophyta</taxon>
        <taxon>Spermatophyta</taxon>
        <taxon>Magnoliopsida</taxon>
        <taxon>Liliopsida</taxon>
        <taxon>Poales</taxon>
        <taxon>Poaceae</taxon>
        <taxon>BOP clade</taxon>
        <taxon>Oryzoideae</taxon>
        <taxon>Oryzeae</taxon>
        <taxon>Oryzinae</taxon>
        <taxon>Oryza</taxon>
        <taxon>Oryza sativa</taxon>
    </lineage>
</organism>
<sequence length="181" mass="19182">MFRFFNVLCRIVIRPVHVQEIKISAVLGPVTLHAALAGAGVTISQSSRANVQPKEGGGMAAAPLPYPPRSSRRREGGGWQRLPSLPLTDPAEGGRGEGGGGGQQQCWDGGDGEPTTTMTAVVDVVPLTPRNRGARCHPPLPATDLVIDFCSCRELNDCRLDLEAVATEDACDEEDKMVVAP</sequence>
<proteinExistence type="predicted"/>
<evidence type="ECO:0000313" key="3">
    <source>
        <dbReference type="Proteomes" id="UP000000763"/>
    </source>
</evidence>
<evidence type="ECO:0000256" key="1">
    <source>
        <dbReference type="SAM" id="MobiDB-lite"/>
    </source>
</evidence>
<gene>
    <name evidence="2" type="primary">OSJNBa0048A13.6</name>
</gene>
<reference evidence="3" key="1">
    <citation type="journal article" date="2005" name="Nature">
        <title>The map-based sequence of the rice genome.</title>
        <authorList>
            <consortium name="International rice genome sequencing project (IRGSP)"/>
            <person name="Matsumoto T."/>
            <person name="Wu J."/>
            <person name="Kanamori H."/>
            <person name="Katayose Y."/>
            <person name="Fujisawa M."/>
            <person name="Namiki N."/>
            <person name="Mizuno H."/>
            <person name="Yamamoto K."/>
            <person name="Antonio B.A."/>
            <person name="Baba T."/>
            <person name="Sakata K."/>
            <person name="Nagamura Y."/>
            <person name="Aoki H."/>
            <person name="Arikawa K."/>
            <person name="Arita K."/>
            <person name="Bito T."/>
            <person name="Chiden Y."/>
            <person name="Fujitsuka N."/>
            <person name="Fukunaka R."/>
            <person name="Hamada M."/>
            <person name="Harada C."/>
            <person name="Hayashi A."/>
            <person name="Hijishita S."/>
            <person name="Honda M."/>
            <person name="Hosokawa S."/>
            <person name="Ichikawa Y."/>
            <person name="Idonuma A."/>
            <person name="Iijima M."/>
            <person name="Ikeda M."/>
            <person name="Ikeno M."/>
            <person name="Ito K."/>
            <person name="Ito S."/>
            <person name="Ito T."/>
            <person name="Ito Y."/>
            <person name="Ito Y."/>
            <person name="Iwabuchi A."/>
            <person name="Kamiya K."/>
            <person name="Karasawa W."/>
            <person name="Kurita K."/>
            <person name="Katagiri S."/>
            <person name="Kikuta A."/>
            <person name="Kobayashi H."/>
            <person name="Kobayashi N."/>
            <person name="Machita K."/>
            <person name="Maehara T."/>
            <person name="Masukawa M."/>
            <person name="Mizubayashi T."/>
            <person name="Mukai Y."/>
            <person name="Nagasaki H."/>
            <person name="Nagata Y."/>
            <person name="Naito S."/>
            <person name="Nakashima M."/>
            <person name="Nakama Y."/>
            <person name="Nakamichi Y."/>
            <person name="Nakamura M."/>
            <person name="Meguro A."/>
            <person name="Negishi M."/>
            <person name="Ohta I."/>
            <person name="Ohta T."/>
            <person name="Okamoto M."/>
            <person name="Ono N."/>
            <person name="Saji S."/>
            <person name="Sakaguchi M."/>
            <person name="Sakai K."/>
            <person name="Shibata M."/>
            <person name="Shimokawa T."/>
            <person name="Song J."/>
            <person name="Takazaki Y."/>
            <person name="Terasawa K."/>
            <person name="Tsugane M."/>
            <person name="Tsuji K."/>
            <person name="Ueda S."/>
            <person name="Waki K."/>
            <person name="Yamagata H."/>
            <person name="Yamamoto M."/>
            <person name="Yamamoto S."/>
            <person name="Yamane H."/>
            <person name="Yoshiki S."/>
            <person name="Yoshihara R."/>
            <person name="Yukawa K."/>
            <person name="Zhong H."/>
            <person name="Yano M."/>
            <person name="Yuan Q."/>
            <person name="Ouyang S."/>
            <person name="Liu J."/>
            <person name="Jones K.M."/>
            <person name="Gansberger K."/>
            <person name="Moffat K."/>
            <person name="Hill J."/>
            <person name="Bera J."/>
            <person name="Fadrosh D."/>
            <person name="Jin S."/>
            <person name="Johri S."/>
            <person name="Kim M."/>
            <person name="Overton L."/>
            <person name="Reardon M."/>
            <person name="Tsitrin T."/>
            <person name="Vuong H."/>
            <person name="Weaver B."/>
            <person name="Ciecko A."/>
            <person name="Tallon L."/>
            <person name="Jackson J."/>
            <person name="Pai G."/>
            <person name="Aken S.V."/>
            <person name="Utterback T."/>
            <person name="Reidmuller S."/>
            <person name="Feldblyum T."/>
            <person name="Hsiao J."/>
            <person name="Zismann V."/>
            <person name="Iobst S."/>
            <person name="de Vazeille A.R."/>
            <person name="Buell C.R."/>
            <person name="Ying K."/>
            <person name="Li Y."/>
            <person name="Lu T."/>
            <person name="Huang Y."/>
            <person name="Zhao Q."/>
            <person name="Feng Q."/>
            <person name="Zhang L."/>
            <person name="Zhu J."/>
            <person name="Weng Q."/>
            <person name="Mu J."/>
            <person name="Lu Y."/>
            <person name="Fan D."/>
            <person name="Liu Y."/>
            <person name="Guan J."/>
            <person name="Zhang Y."/>
            <person name="Yu S."/>
            <person name="Liu X."/>
            <person name="Zhang Y."/>
            <person name="Hong G."/>
            <person name="Han B."/>
            <person name="Choisne N."/>
            <person name="Demange N."/>
            <person name="Orjeda G."/>
            <person name="Samain S."/>
            <person name="Cattolico L."/>
            <person name="Pelletier E."/>
            <person name="Couloux A."/>
            <person name="Segurens B."/>
            <person name="Wincker P."/>
            <person name="D'Hont A."/>
            <person name="Scarpelli C."/>
            <person name="Weissenbach J."/>
            <person name="Salanoubat M."/>
            <person name="Quetier F."/>
            <person name="Yu Y."/>
            <person name="Kim H.R."/>
            <person name="Rambo T."/>
            <person name="Currie J."/>
            <person name="Collura K."/>
            <person name="Luo M."/>
            <person name="Yang T."/>
            <person name="Ammiraju J.S.S."/>
            <person name="Engler F."/>
            <person name="Soderlund C."/>
            <person name="Wing R.A."/>
            <person name="Palmer L.E."/>
            <person name="de la Bastide M."/>
            <person name="Spiegel L."/>
            <person name="Nascimento L."/>
            <person name="Zutavern T."/>
            <person name="O'Shaughnessy A."/>
            <person name="Dike S."/>
            <person name="Dedhia N."/>
            <person name="Preston R."/>
            <person name="Balija V."/>
            <person name="McCombie W.R."/>
            <person name="Chow T."/>
            <person name="Chen H."/>
            <person name="Chung M."/>
            <person name="Chen C."/>
            <person name="Shaw J."/>
            <person name="Wu H."/>
            <person name="Hsiao K."/>
            <person name="Chao Y."/>
            <person name="Chu M."/>
            <person name="Cheng C."/>
            <person name="Hour A."/>
            <person name="Lee P."/>
            <person name="Lin S."/>
            <person name="Lin Y."/>
            <person name="Liou J."/>
            <person name="Liu S."/>
            <person name="Hsing Y."/>
            <person name="Raghuvanshi S."/>
            <person name="Mohanty A."/>
            <person name="Bharti A.K."/>
            <person name="Gaur A."/>
            <person name="Gupta V."/>
            <person name="Kumar D."/>
            <person name="Ravi V."/>
            <person name="Vij S."/>
            <person name="Kapur A."/>
            <person name="Khurana P."/>
            <person name="Khurana P."/>
            <person name="Khurana J.P."/>
            <person name="Tyagi A.K."/>
            <person name="Gaikwad K."/>
            <person name="Singh A."/>
            <person name="Dalal V."/>
            <person name="Srivastava S."/>
            <person name="Dixit A."/>
            <person name="Pal A.K."/>
            <person name="Ghazi I.A."/>
            <person name="Yadav M."/>
            <person name="Pandit A."/>
            <person name="Bhargava A."/>
            <person name="Sureshbabu K."/>
            <person name="Batra K."/>
            <person name="Sharma T.R."/>
            <person name="Mohapatra T."/>
            <person name="Singh N.K."/>
            <person name="Messing J."/>
            <person name="Nelson A.B."/>
            <person name="Fuks G."/>
            <person name="Kavchok S."/>
            <person name="Keizer G."/>
            <person name="Linton E."/>
            <person name="Llaca V."/>
            <person name="Song R."/>
            <person name="Tanyolac B."/>
            <person name="Young S."/>
            <person name="Ho-Il K."/>
            <person name="Hahn J.H."/>
            <person name="Sangsakoo G."/>
            <person name="Vanavichit A."/>
            <person name="de Mattos Luiz.A.T."/>
            <person name="Zimmer P.D."/>
            <person name="Malone G."/>
            <person name="Dellagostin O."/>
            <person name="de Oliveira A.C."/>
            <person name="Bevan M."/>
            <person name="Bancroft I."/>
            <person name="Minx P."/>
            <person name="Cordum H."/>
            <person name="Wilson R."/>
            <person name="Cheng Z."/>
            <person name="Jin W."/>
            <person name="Jiang J."/>
            <person name="Leong S.A."/>
            <person name="Iwama H."/>
            <person name="Gojobori T."/>
            <person name="Itoh T."/>
            <person name="Niimura Y."/>
            <person name="Fujii Y."/>
            <person name="Habara T."/>
            <person name="Sakai H."/>
            <person name="Sato Y."/>
            <person name="Wilson G."/>
            <person name="Kumar K."/>
            <person name="McCouch S."/>
            <person name="Juretic N."/>
            <person name="Hoen D."/>
            <person name="Wright S."/>
            <person name="Bruskiewich R."/>
            <person name="Bureau T."/>
            <person name="Miyao A."/>
            <person name="Hirochika H."/>
            <person name="Nishikawa T."/>
            <person name="Kadowaki K."/>
            <person name="Sugiura M."/>
            <person name="Burr B."/>
            <person name="Sasaki T."/>
        </authorList>
    </citation>
    <scope>NUCLEOTIDE SEQUENCE [LARGE SCALE GENOMIC DNA]</scope>
    <source>
        <strain evidence="3">cv. Nipponbare</strain>
    </source>
</reference>
<evidence type="ECO:0000313" key="2">
    <source>
        <dbReference type="EMBL" id="BAD26102.1"/>
    </source>
</evidence>
<protein>
    <submittedName>
        <fullName evidence="2">Uncharacterized protein</fullName>
    </submittedName>
</protein>